<dbReference type="Ensembl" id="ENSSSCT00000107894.1">
    <property type="protein sequence ID" value="ENSSSCP00000082273.1"/>
    <property type="gene ID" value="ENSSSCG00000054116.2"/>
</dbReference>
<reference evidence="2" key="3">
    <citation type="submission" date="2025-09" db="UniProtKB">
        <authorList>
            <consortium name="Ensembl"/>
        </authorList>
    </citation>
    <scope>IDENTIFICATION</scope>
</reference>
<proteinExistence type="predicted"/>
<organism evidence="2 3">
    <name type="scientific">Sus scrofa</name>
    <name type="common">Pig</name>
    <dbReference type="NCBI Taxonomy" id="9823"/>
    <lineage>
        <taxon>Eukaryota</taxon>
        <taxon>Metazoa</taxon>
        <taxon>Chordata</taxon>
        <taxon>Craniata</taxon>
        <taxon>Vertebrata</taxon>
        <taxon>Euteleostomi</taxon>
        <taxon>Mammalia</taxon>
        <taxon>Eutheria</taxon>
        <taxon>Laurasiatheria</taxon>
        <taxon>Artiodactyla</taxon>
        <taxon>Suina</taxon>
        <taxon>Suidae</taxon>
        <taxon>Sus</taxon>
    </lineage>
</organism>
<dbReference type="GeneTree" id="ENSGT00940000160953"/>
<protein>
    <submittedName>
        <fullName evidence="2">Integrin subunit alpha D</fullName>
    </submittedName>
</protein>
<feature type="compositionally biased region" description="Polar residues" evidence="1">
    <location>
        <begin position="28"/>
        <end position="41"/>
    </location>
</feature>
<reference evidence="2" key="2">
    <citation type="submission" date="2025-08" db="UniProtKB">
        <authorList>
            <consortium name="Ensembl"/>
        </authorList>
    </citation>
    <scope>IDENTIFICATION</scope>
</reference>
<evidence type="ECO:0000256" key="1">
    <source>
        <dbReference type="SAM" id="MobiDB-lite"/>
    </source>
</evidence>
<dbReference type="AlphaFoldDB" id="A0ABB5UPX9"/>
<keyword evidence="3" id="KW-1185">Reference proteome</keyword>
<feature type="region of interest" description="Disordered" evidence="1">
    <location>
        <begin position="19"/>
        <end position="41"/>
    </location>
</feature>
<name>A0ABB5UPX9_PIG</name>
<accession>A0ABB5UPX9</accession>
<evidence type="ECO:0000313" key="3">
    <source>
        <dbReference type="Proteomes" id="UP000008227"/>
    </source>
</evidence>
<reference evidence="2 3" key="1">
    <citation type="journal article" date="2020" name="Gigascience">
        <title>An improved pig reference genome sequence to enable pig genetics and genomics research.</title>
        <authorList>
            <person name="Warr A."/>
            <person name="Affara N."/>
            <person name="Aken B."/>
            <person name="Beiki H."/>
            <person name="Bickhart D.M."/>
            <person name="Billis K."/>
            <person name="Chow W."/>
            <person name="Eory L."/>
            <person name="Finlayson H.A."/>
            <person name="Flicek P."/>
            <person name="Giron C.G."/>
            <person name="Griffin D.K."/>
            <person name="Hall R."/>
            <person name="Hannum G."/>
            <person name="Hourlier T."/>
            <person name="Howe K."/>
            <person name="Hume D.A."/>
            <person name="Izuogu O."/>
            <person name="Kim K."/>
            <person name="Koren S."/>
            <person name="Liu H."/>
            <person name="Manchanda N."/>
            <person name="Martin F.J."/>
            <person name="Nonneman D.J."/>
            <person name="O'Connor R.E."/>
            <person name="Phillippy A.M."/>
            <person name="Rohrer G.A."/>
            <person name="Rosen B.D."/>
            <person name="Rund L.A."/>
            <person name="Sargent C.A."/>
            <person name="Schook L.B."/>
            <person name="Schroeder S.G."/>
            <person name="Schwartz A.S."/>
            <person name="Skinner B.M."/>
            <person name="Talbot R."/>
            <person name="Tseng E."/>
            <person name="Tuggle C.K."/>
            <person name="Watson M."/>
            <person name="Smith T.P.L."/>
            <person name="Archibald A.L."/>
        </authorList>
    </citation>
    <scope>NUCLEOTIDE SEQUENCE [LARGE SCALE GENOMIC DNA]</scope>
    <source>
        <strain evidence="2 3">Duroc</strain>
    </source>
</reference>
<dbReference type="Proteomes" id="UP000008227">
    <property type="component" value="Chromosome 3"/>
</dbReference>
<sequence length="41" mass="4824">MAFVVLLLSDSWWQPPWRWSQSTKRDSYTTARQPTASVSPR</sequence>
<evidence type="ECO:0000313" key="2">
    <source>
        <dbReference type="Ensembl" id="ENSSSCP00000082273.1"/>
    </source>
</evidence>
<gene>
    <name evidence="2" type="primary">ITGAD</name>
</gene>